<dbReference type="AlphaFoldDB" id="A0A6N6N1S5"/>
<dbReference type="FunFam" id="1.10.287.950:FF:000001">
    <property type="entry name" value="Methyl-accepting chemotaxis sensory transducer"/>
    <property type="match status" value="1"/>
</dbReference>
<dbReference type="GO" id="GO:0007165">
    <property type="term" value="P:signal transduction"/>
    <property type="evidence" value="ECO:0007669"/>
    <property type="project" value="UniProtKB-KW"/>
</dbReference>
<feature type="transmembrane region" description="Helical" evidence="11">
    <location>
        <begin position="12"/>
        <end position="32"/>
    </location>
</feature>
<reference evidence="14 15" key="1">
    <citation type="journal article" date="2017" name="Int. J. Syst. Evol. Microbiol.">
        <title>Desulfovibrio senegalensis sp. nov., a mesophilic sulfate reducer isolated from marine sediment.</title>
        <authorList>
            <person name="Thioye A."/>
            <person name="Gam Z.B.A."/>
            <person name="Mbengue M."/>
            <person name="Cayol J.L."/>
            <person name="Joseph-Bartoli M."/>
            <person name="Toure-Kane C."/>
            <person name="Labat M."/>
        </authorList>
    </citation>
    <scope>NUCLEOTIDE SEQUENCE [LARGE SCALE GENOMIC DNA]</scope>
    <source>
        <strain evidence="14 15">DSM 101509</strain>
    </source>
</reference>
<gene>
    <name evidence="14" type="ORF">F8A88_12725</name>
</gene>
<dbReference type="Pfam" id="PF02743">
    <property type="entry name" value="dCache_1"/>
    <property type="match status" value="1"/>
</dbReference>
<dbReference type="PROSITE" id="PS50885">
    <property type="entry name" value="HAMP"/>
    <property type="match status" value="1"/>
</dbReference>
<dbReference type="InterPro" id="IPR033479">
    <property type="entry name" value="dCache_1"/>
</dbReference>
<dbReference type="Gene3D" id="1.10.287.950">
    <property type="entry name" value="Methyl-accepting chemotaxis protein"/>
    <property type="match status" value="1"/>
</dbReference>
<dbReference type="PANTHER" id="PTHR32089:SF112">
    <property type="entry name" value="LYSOZYME-LIKE PROTEIN-RELATED"/>
    <property type="match status" value="1"/>
</dbReference>
<dbReference type="RefSeq" id="WP_151151554.1">
    <property type="nucleotide sequence ID" value="NZ_WAIE01000006.1"/>
</dbReference>
<keyword evidence="5 11" id="KW-1133">Transmembrane helix</keyword>
<dbReference type="SMART" id="SM00304">
    <property type="entry name" value="HAMP"/>
    <property type="match status" value="1"/>
</dbReference>
<feature type="compositionally biased region" description="Polar residues" evidence="10">
    <location>
        <begin position="477"/>
        <end position="489"/>
    </location>
</feature>
<feature type="transmembrane region" description="Helical" evidence="11">
    <location>
        <begin position="322"/>
        <end position="345"/>
    </location>
</feature>
<evidence type="ECO:0000313" key="15">
    <source>
        <dbReference type="Proteomes" id="UP000438699"/>
    </source>
</evidence>
<dbReference type="CDD" id="cd06225">
    <property type="entry name" value="HAMP"/>
    <property type="match status" value="1"/>
</dbReference>
<evidence type="ECO:0000256" key="7">
    <source>
        <dbReference type="ARBA" id="ARBA00023224"/>
    </source>
</evidence>
<keyword evidence="7 9" id="KW-0807">Transducer</keyword>
<dbReference type="GO" id="GO:0005886">
    <property type="term" value="C:plasma membrane"/>
    <property type="evidence" value="ECO:0007669"/>
    <property type="project" value="UniProtKB-SubCell"/>
</dbReference>
<evidence type="ECO:0000259" key="13">
    <source>
        <dbReference type="PROSITE" id="PS50885"/>
    </source>
</evidence>
<feature type="region of interest" description="Disordered" evidence="10">
    <location>
        <begin position="456"/>
        <end position="514"/>
    </location>
</feature>
<sequence>MFRNLKMRWKILLPICTAVVLIFAVFMSITLYKVRETSRQDAEALGREMAESLGMKVARDIDSALGVAQTLADVLAGAKEARMVNRKKVIGILRHIIEGHEELYGLWTTWEPDAFDRMDKFYRNYDKFTDENGRFAACWNREGGELVGGHTENFEEDNPLSAWYYQPLRTGRQYVTTPVFRKVDGKTMLTVSVSVPIIISGKVVGVAGADIVMDRFSDMVRREVLFDTGYGFALSNEGVIAAHPDAKKLGSVVYGLMAEEVRKPLATAVSKGRNLDFHMIHPETGKDMYYMFVPFKVGSYDKPWSFGVSIPTDEIMADANRLMLLCAGMSVGAVLLMVLIVVLVARTIVRPVNELAGAAQSVAAGDLEADIRLRQDDELGMLAEALRNMVTSLVEKIAEANAKTEEAEKQSRMAENAVREAEEARSQAESARSEGMQQAASELEVIVERVSSSSEELTAQVHNASAGAERQSRRSSEAATAMSQMNSSVLEVARNASDAADSTMSARDKADTGSEVVKSLMDSITQVSERSAVVHGQLDSLGGHAENIGRIMNVITDIADQTNLLALNAAIEAARAGDAGRGFAVVADEVRKLAEKTMQATKDVEDAVRTIQDGTRESRISMDEANEVVGRSTDLARNAGEALGEIVEIVETCADQVRGIAGAAEEQSAVSEEISTSVQDVNDISRETAESMTQSAEAIADLARQAAQLDGIIRELKNQ</sequence>
<feature type="region of interest" description="Disordered" evidence="10">
    <location>
        <begin position="402"/>
        <end position="440"/>
    </location>
</feature>
<dbReference type="Pfam" id="PF00672">
    <property type="entry name" value="HAMP"/>
    <property type="match status" value="1"/>
</dbReference>
<keyword evidence="2" id="KW-1003">Cell membrane</keyword>
<accession>A0A6N6N1S5</accession>
<comment type="subcellular location">
    <subcellularLocation>
        <location evidence="1">Cell membrane</location>
        <topology evidence="1">Multi-pass membrane protein</topology>
    </subcellularLocation>
</comment>
<evidence type="ECO:0000313" key="14">
    <source>
        <dbReference type="EMBL" id="KAB1440810.1"/>
    </source>
</evidence>
<dbReference type="CDD" id="cd12912">
    <property type="entry name" value="PDC2_MCP_like"/>
    <property type="match status" value="1"/>
</dbReference>
<dbReference type="OrthoDB" id="9814362at2"/>
<protein>
    <submittedName>
        <fullName evidence="14">HAMP domain-containing protein</fullName>
    </submittedName>
</protein>
<dbReference type="EMBL" id="WAIE01000006">
    <property type="protein sequence ID" value="KAB1440810.1"/>
    <property type="molecule type" value="Genomic_DNA"/>
</dbReference>
<evidence type="ECO:0000259" key="12">
    <source>
        <dbReference type="PROSITE" id="PS50111"/>
    </source>
</evidence>
<dbReference type="Pfam" id="PF00015">
    <property type="entry name" value="MCPsignal"/>
    <property type="match status" value="1"/>
</dbReference>
<evidence type="ECO:0000256" key="3">
    <source>
        <dbReference type="ARBA" id="ARBA00022500"/>
    </source>
</evidence>
<comment type="caution">
    <text evidence="14">The sequence shown here is derived from an EMBL/GenBank/DDBJ whole genome shotgun (WGS) entry which is preliminary data.</text>
</comment>
<evidence type="ECO:0000256" key="1">
    <source>
        <dbReference type="ARBA" id="ARBA00004651"/>
    </source>
</evidence>
<evidence type="ECO:0000256" key="8">
    <source>
        <dbReference type="ARBA" id="ARBA00029447"/>
    </source>
</evidence>
<evidence type="ECO:0000256" key="9">
    <source>
        <dbReference type="PROSITE-ProRule" id="PRU00284"/>
    </source>
</evidence>
<dbReference type="InterPro" id="IPR003660">
    <property type="entry name" value="HAMP_dom"/>
</dbReference>
<feature type="domain" description="HAMP" evidence="13">
    <location>
        <begin position="346"/>
        <end position="398"/>
    </location>
</feature>
<name>A0A6N6N1S5_9BACT</name>
<dbReference type="InterPro" id="IPR004089">
    <property type="entry name" value="MCPsignal_dom"/>
</dbReference>
<dbReference type="CDD" id="cd12913">
    <property type="entry name" value="PDC1_MCP_like"/>
    <property type="match status" value="1"/>
</dbReference>
<feature type="compositionally biased region" description="Basic and acidic residues" evidence="10">
    <location>
        <begin position="402"/>
        <end position="426"/>
    </location>
</feature>
<dbReference type="Gene3D" id="3.30.450.20">
    <property type="entry name" value="PAS domain"/>
    <property type="match status" value="2"/>
</dbReference>
<evidence type="ECO:0000256" key="2">
    <source>
        <dbReference type="ARBA" id="ARBA00022475"/>
    </source>
</evidence>
<dbReference type="SMART" id="SM00283">
    <property type="entry name" value="MA"/>
    <property type="match status" value="1"/>
</dbReference>
<evidence type="ECO:0000256" key="6">
    <source>
        <dbReference type="ARBA" id="ARBA00023136"/>
    </source>
</evidence>
<keyword evidence="3" id="KW-0145">Chemotaxis</keyword>
<evidence type="ECO:0000256" key="11">
    <source>
        <dbReference type="SAM" id="Phobius"/>
    </source>
</evidence>
<proteinExistence type="inferred from homology"/>
<organism evidence="14 15">
    <name type="scientific">Pseudodesulfovibrio senegalensis</name>
    <dbReference type="NCBI Taxonomy" id="1721087"/>
    <lineage>
        <taxon>Bacteria</taxon>
        <taxon>Pseudomonadati</taxon>
        <taxon>Thermodesulfobacteriota</taxon>
        <taxon>Desulfovibrionia</taxon>
        <taxon>Desulfovibrionales</taxon>
        <taxon>Desulfovibrionaceae</taxon>
    </lineage>
</organism>
<evidence type="ECO:0000256" key="5">
    <source>
        <dbReference type="ARBA" id="ARBA00022989"/>
    </source>
</evidence>
<dbReference type="PANTHER" id="PTHR32089">
    <property type="entry name" value="METHYL-ACCEPTING CHEMOTAXIS PROTEIN MCPB"/>
    <property type="match status" value="1"/>
</dbReference>
<dbReference type="Proteomes" id="UP000438699">
    <property type="component" value="Unassembled WGS sequence"/>
</dbReference>
<comment type="similarity">
    <text evidence="8">Belongs to the methyl-accepting chemotaxis (MCP) protein family.</text>
</comment>
<dbReference type="Gene3D" id="6.10.340.10">
    <property type="match status" value="1"/>
</dbReference>
<evidence type="ECO:0000256" key="4">
    <source>
        <dbReference type="ARBA" id="ARBA00022692"/>
    </source>
</evidence>
<evidence type="ECO:0000256" key="10">
    <source>
        <dbReference type="SAM" id="MobiDB-lite"/>
    </source>
</evidence>
<keyword evidence="15" id="KW-1185">Reference proteome</keyword>
<keyword evidence="4 11" id="KW-0812">Transmembrane</keyword>
<dbReference type="PROSITE" id="PS50111">
    <property type="entry name" value="CHEMOTAXIS_TRANSDUC_2"/>
    <property type="match status" value="1"/>
</dbReference>
<dbReference type="CDD" id="cd11386">
    <property type="entry name" value="MCP_signal"/>
    <property type="match status" value="1"/>
</dbReference>
<dbReference type="GO" id="GO:0006935">
    <property type="term" value="P:chemotaxis"/>
    <property type="evidence" value="ECO:0007669"/>
    <property type="project" value="UniProtKB-KW"/>
</dbReference>
<keyword evidence="6 11" id="KW-0472">Membrane</keyword>
<feature type="domain" description="Methyl-accepting transducer" evidence="12">
    <location>
        <begin position="446"/>
        <end position="682"/>
    </location>
</feature>
<dbReference type="SUPFAM" id="SSF58104">
    <property type="entry name" value="Methyl-accepting chemotaxis protein (MCP) signaling domain"/>
    <property type="match status" value="1"/>
</dbReference>